<organism evidence="2 3">
    <name type="scientific">Hibiscus sabdariffa</name>
    <name type="common">roselle</name>
    <dbReference type="NCBI Taxonomy" id="183260"/>
    <lineage>
        <taxon>Eukaryota</taxon>
        <taxon>Viridiplantae</taxon>
        <taxon>Streptophyta</taxon>
        <taxon>Embryophyta</taxon>
        <taxon>Tracheophyta</taxon>
        <taxon>Spermatophyta</taxon>
        <taxon>Magnoliopsida</taxon>
        <taxon>eudicotyledons</taxon>
        <taxon>Gunneridae</taxon>
        <taxon>Pentapetalae</taxon>
        <taxon>rosids</taxon>
        <taxon>malvids</taxon>
        <taxon>Malvales</taxon>
        <taxon>Malvaceae</taxon>
        <taxon>Malvoideae</taxon>
        <taxon>Hibiscus</taxon>
    </lineage>
</organism>
<dbReference type="PANTHER" id="PTHR47074">
    <property type="entry name" value="BNAC02G40300D PROTEIN"/>
    <property type="match status" value="1"/>
</dbReference>
<dbReference type="PANTHER" id="PTHR47074:SF61">
    <property type="entry name" value="RNASE H TYPE-1 DOMAIN-CONTAINING PROTEIN"/>
    <property type="match status" value="1"/>
</dbReference>
<gene>
    <name evidence="2" type="ORF">V6N11_031759</name>
</gene>
<dbReference type="EMBL" id="JBBPBN010000010">
    <property type="protein sequence ID" value="KAK9030331.1"/>
    <property type="molecule type" value="Genomic_DNA"/>
</dbReference>
<name>A0ABR2SYL4_9ROSI</name>
<dbReference type="Pfam" id="PF13456">
    <property type="entry name" value="RVT_3"/>
    <property type="match status" value="1"/>
</dbReference>
<dbReference type="Gene3D" id="3.30.420.10">
    <property type="entry name" value="Ribonuclease H-like superfamily/Ribonuclease H"/>
    <property type="match status" value="1"/>
</dbReference>
<accession>A0ABR2SYL4</accession>
<feature type="domain" description="RNase H type-1" evidence="1">
    <location>
        <begin position="1"/>
        <end position="75"/>
    </location>
</feature>
<protein>
    <recommendedName>
        <fullName evidence="1">RNase H type-1 domain-containing protein</fullName>
    </recommendedName>
</protein>
<dbReference type="InterPro" id="IPR002156">
    <property type="entry name" value="RNaseH_domain"/>
</dbReference>
<evidence type="ECO:0000313" key="3">
    <source>
        <dbReference type="Proteomes" id="UP001396334"/>
    </source>
</evidence>
<keyword evidence="3" id="KW-1185">Reference proteome</keyword>
<dbReference type="InterPro" id="IPR052929">
    <property type="entry name" value="RNase_H-like_EbsB-rel"/>
</dbReference>
<sequence length="103" mass="11442">MALVRAISLANDPSFFSVIFEGDSLSIIKKMNSVVHDFSIISALIWEAKGMARNLHACHFLFIPRGGNQSAHALVGESLLDSMDHFWVEDVPSLVMHFVDADR</sequence>
<proteinExistence type="predicted"/>
<comment type="caution">
    <text evidence="2">The sequence shown here is derived from an EMBL/GenBank/DDBJ whole genome shotgun (WGS) entry which is preliminary data.</text>
</comment>
<evidence type="ECO:0000259" key="1">
    <source>
        <dbReference type="Pfam" id="PF13456"/>
    </source>
</evidence>
<reference evidence="2 3" key="1">
    <citation type="journal article" date="2024" name="G3 (Bethesda)">
        <title>Genome assembly of Hibiscus sabdariffa L. provides insights into metabolisms of medicinal natural products.</title>
        <authorList>
            <person name="Kim T."/>
        </authorList>
    </citation>
    <scope>NUCLEOTIDE SEQUENCE [LARGE SCALE GENOMIC DNA]</scope>
    <source>
        <strain evidence="2">TK-2024</strain>
        <tissue evidence="2">Old leaves</tissue>
    </source>
</reference>
<dbReference type="InterPro" id="IPR044730">
    <property type="entry name" value="RNase_H-like_dom_plant"/>
</dbReference>
<dbReference type="InterPro" id="IPR036397">
    <property type="entry name" value="RNaseH_sf"/>
</dbReference>
<evidence type="ECO:0000313" key="2">
    <source>
        <dbReference type="EMBL" id="KAK9030331.1"/>
    </source>
</evidence>
<dbReference type="CDD" id="cd06222">
    <property type="entry name" value="RNase_H_like"/>
    <property type="match status" value="1"/>
</dbReference>
<dbReference type="Proteomes" id="UP001396334">
    <property type="component" value="Unassembled WGS sequence"/>
</dbReference>